<comment type="caution">
    <text evidence="2">The sequence shown here is derived from an EMBL/GenBank/DDBJ whole genome shotgun (WGS) entry which is preliminary data.</text>
</comment>
<evidence type="ECO:0000313" key="3">
    <source>
        <dbReference type="Proteomes" id="UP000534783"/>
    </source>
</evidence>
<dbReference type="Proteomes" id="UP000534783">
    <property type="component" value="Unassembled WGS sequence"/>
</dbReference>
<dbReference type="RefSeq" id="WP_168058324.1">
    <property type="nucleotide sequence ID" value="NZ_VTOW01000001.1"/>
</dbReference>
<dbReference type="AlphaFoldDB" id="A0A7X6IA28"/>
<proteinExistence type="predicted"/>
<accession>A0A7X6IA28</accession>
<keyword evidence="3" id="KW-1185">Reference proteome</keyword>
<name>A0A7X6IA28_9BACT</name>
<feature type="signal peptide" evidence="1">
    <location>
        <begin position="1"/>
        <end position="24"/>
    </location>
</feature>
<dbReference type="EMBL" id="VTOW01000001">
    <property type="protein sequence ID" value="NKE70056.1"/>
    <property type="molecule type" value="Genomic_DNA"/>
</dbReference>
<gene>
    <name evidence="2" type="ORF">MNODULE_04770</name>
</gene>
<evidence type="ECO:0000313" key="2">
    <source>
        <dbReference type="EMBL" id="NKE70056.1"/>
    </source>
</evidence>
<reference evidence="2 3" key="1">
    <citation type="journal article" date="2020" name="Nature">
        <title>Bacterial chemolithoautotrophy via manganese oxidation.</title>
        <authorList>
            <person name="Yu H."/>
            <person name="Leadbetter J.R."/>
        </authorList>
    </citation>
    <scope>NUCLEOTIDE SEQUENCE [LARGE SCALE GENOMIC DNA]</scope>
    <source>
        <strain evidence="2 3">Mn-1</strain>
    </source>
</reference>
<feature type="chain" id="PRO_5030927701" evidence="1">
    <location>
        <begin position="25"/>
        <end position="164"/>
    </location>
</feature>
<evidence type="ECO:0000256" key="1">
    <source>
        <dbReference type="SAM" id="SignalP"/>
    </source>
</evidence>
<keyword evidence="1" id="KW-0732">Signal</keyword>
<organism evidence="2 3">
    <name type="scientific">Candidatus Manganitrophus noduliformans</name>
    <dbReference type="NCBI Taxonomy" id="2606439"/>
    <lineage>
        <taxon>Bacteria</taxon>
        <taxon>Pseudomonadati</taxon>
        <taxon>Nitrospirota</taxon>
        <taxon>Nitrospiria</taxon>
        <taxon>Candidatus Troglogloeales</taxon>
        <taxon>Candidatus Manganitrophaceae</taxon>
        <taxon>Candidatus Manganitrophus</taxon>
    </lineage>
</organism>
<sequence>MMKFCAVVFLSLSLLAFLPNGAEAQGEDDSPKKPTLNAAVLIGVYEGLFALNSGLAALSPRGYGAAGLVLLPLTFSQSGGSKERIAGGSLFAGLCVYNLVVPDRRDLSRSQIFVHNMIGWHLFALGVGATSFFSDDKKEKTQHAFNLGLNVGPEGPMLVARYLF</sequence>
<protein>
    <submittedName>
        <fullName evidence="2">Uncharacterized protein</fullName>
    </submittedName>
</protein>